<accession>A0AAD9BSW2</accession>
<evidence type="ECO:0000256" key="1">
    <source>
        <dbReference type="ARBA" id="ARBA00001947"/>
    </source>
</evidence>
<dbReference type="InterPro" id="IPR023561">
    <property type="entry name" value="Carbonic_anhydrase_a-class"/>
</dbReference>
<dbReference type="Gene3D" id="3.10.200.10">
    <property type="entry name" value="Alpha carbonic anhydrase"/>
    <property type="match status" value="1"/>
</dbReference>
<dbReference type="Pfam" id="PF00194">
    <property type="entry name" value="Carb_anhydrase"/>
    <property type="match status" value="1"/>
</dbReference>
<dbReference type="GO" id="GO:0015670">
    <property type="term" value="P:carbon dioxide transport"/>
    <property type="evidence" value="ECO:0007669"/>
    <property type="project" value="TreeGrafter"/>
</dbReference>
<evidence type="ECO:0000313" key="7">
    <source>
        <dbReference type="EMBL" id="KAK1889630.1"/>
    </source>
</evidence>
<dbReference type="PANTHER" id="PTHR18952:SF120">
    <property type="entry name" value="CARBONIC ANHYDRASE 2"/>
    <property type="match status" value="1"/>
</dbReference>
<dbReference type="AlphaFoldDB" id="A0AAD9BSW2"/>
<evidence type="ECO:0000256" key="2">
    <source>
        <dbReference type="ARBA" id="ARBA00010718"/>
    </source>
</evidence>
<organism evidence="7 8">
    <name type="scientific">Dissostichus eleginoides</name>
    <name type="common">Patagonian toothfish</name>
    <name type="synonym">Dissostichus amissus</name>
    <dbReference type="NCBI Taxonomy" id="100907"/>
    <lineage>
        <taxon>Eukaryota</taxon>
        <taxon>Metazoa</taxon>
        <taxon>Chordata</taxon>
        <taxon>Craniata</taxon>
        <taxon>Vertebrata</taxon>
        <taxon>Euteleostomi</taxon>
        <taxon>Actinopterygii</taxon>
        <taxon>Neopterygii</taxon>
        <taxon>Teleostei</taxon>
        <taxon>Neoteleostei</taxon>
        <taxon>Acanthomorphata</taxon>
        <taxon>Eupercaria</taxon>
        <taxon>Perciformes</taxon>
        <taxon>Notothenioidei</taxon>
        <taxon>Nototheniidae</taxon>
        <taxon>Dissostichus</taxon>
    </lineage>
</organism>
<dbReference type="InterPro" id="IPR036398">
    <property type="entry name" value="CA_dom_sf"/>
</dbReference>
<dbReference type="GO" id="GO:0005737">
    <property type="term" value="C:cytoplasm"/>
    <property type="evidence" value="ECO:0007669"/>
    <property type="project" value="TreeGrafter"/>
</dbReference>
<dbReference type="PROSITE" id="PS51144">
    <property type="entry name" value="ALPHA_CA_2"/>
    <property type="match status" value="1"/>
</dbReference>
<comment type="similarity">
    <text evidence="2">Belongs to the alpha-carbonic anhydrase family.</text>
</comment>
<sequence>MSDNCFPSFPNPLFPVPPPSHLQGKQTVFANFDPKTLLPGSLDFWTYDGSLTTPPLLESVSWIVLKEPISVSRTQMARFRGLLFTGEGEAPCCMVDNYRPPPASEGPSGTFVVNVTQTSYQAEENQDITLEWTFSTRRETSLRSISTICINFLLTHESEFIPNVPRALVDIKNLKRTESFWEANPPKAVSRLHVLYKAAAVCLLHTAADHPPDQGMDQEMFKPFL</sequence>
<evidence type="ECO:0000256" key="4">
    <source>
        <dbReference type="ARBA" id="ARBA00023239"/>
    </source>
</evidence>
<proteinExistence type="inferred from homology"/>
<feature type="domain" description="Alpha-carbonic anhydrase" evidence="6">
    <location>
        <begin position="1"/>
        <end position="117"/>
    </location>
</feature>
<dbReference type="PANTHER" id="PTHR18952">
    <property type="entry name" value="CARBONIC ANHYDRASE"/>
    <property type="match status" value="1"/>
</dbReference>
<dbReference type="EMBL" id="JASDAP010000016">
    <property type="protein sequence ID" value="KAK1889630.1"/>
    <property type="molecule type" value="Genomic_DNA"/>
</dbReference>
<dbReference type="GO" id="GO:0006885">
    <property type="term" value="P:regulation of pH"/>
    <property type="evidence" value="ECO:0007669"/>
    <property type="project" value="TreeGrafter"/>
</dbReference>
<name>A0AAD9BSW2_DISEL</name>
<comment type="cofactor">
    <cofactor evidence="1">
        <name>Zn(2+)</name>
        <dbReference type="ChEBI" id="CHEBI:29105"/>
    </cofactor>
</comment>
<dbReference type="Proteomes" id="UP001228049">
    <property type="component" value="Unassembled WGS sequence"/>
</dbReference>
<reference evidence="7" key="1">
    <citation type="submission" date="2023-04" db="EMBL/GenBank/DDBJ databases">
        <title>Chromosome-level genome of Chaenocephalus aceratus.</title>
        <authorList>
            <person name="Park H."/>
        </authorList>
    </citation>
    <scope>NUCLEOTIDE SEQUENCE</scope>
    <source>
        <strain evidence="7">DE</strain>
        <tissue evidence="7">Muscle</tissue>
    </source>
</reference>
<keyword evidence="4" id="KW-0456">Lyase</keyword>
<dbReference type="SMART" id="SM01057">
    <property type="entry name" value="Carb_anhydrase"/>
    <property type="match status" value="1"/>
</dbReference>
<evidence type="ECO:0000259" key="6">
    <source>
        <dbReference type="PROSITE" id="PS51144"/>
    </source>
</evidence>
<evidence type="ECO:0000313" key="8">
    <source>
        <dbReference type="Proteomes" id="UP001228049"/>
    </source>
</evidence>
<comment type="catalytic activity">
    <reaction evidence="5">
        <text>hydrogencarbonate + H(+) = CO2 + H2O</text>
        <dbReference type="Rhea" id="RHEA:10748"/>
        <dbReference type="ChEBI" id="CHEBI:15377"/>
        <dbReference type="ChEBI" id="CHEBI:15378"/>
        <dbReference type="ChEBI" id="CHEBI:16526"/>
        <dbReference type="ChEBI" id="CHEBI:17544"/>
        <dbReference type="EC" id="4.2.1.1"/>
    </reaction>
</comment>
<keyword evidence="8" id="KW-1185">Reference proteome</keyword>
<dbReference type="GO" id="GO:0004089">
    <property type="term" value="F:carbonate dehydratase activity"/>
    <property type="evidence" value="ECO:0007669"/>
    <property type="project" value="UniProtKB-EC"/>
</dbReference>
<protein>
    <recommendedName>
        <fullName evidence="3">carbonic anhydrase</fullName>
        <ecNumber evidence="3">4.2.1.1</ecNumber>
    </recommendedName>
</protein>
<dbReference type="EC" id="4.2.1.1" evidence="3"/>
<gene>
    <name evidence="7" type="ORF">KUDE01_014305</name>
</gene>
<comment type="caution">
    <text evidence="7">The sequence shown here is derived from an EMBL/GenBank/DDBJ whole genome shotgun (WGS) entry which is preliminary data.</text>
</comment>
<dbReference type="GO" id="GO:0008270">
    <property type="term" value="F:zinc ion binding"/>
    <property type="evidence" value="ECO:0007669"/>
    <property type="project" value="InterPro"/>
</dbReference>
<evidence type="ECO:0000256" key="5">
    <source>
        <dbReference type="ARBA" id="ARBA00048348"/>
    </source>
</evidence>
<dbReference type="SUPFAM" id="SSF51069">
    <property type="entry name" value="Carbonic anhydrase"/>
    <property type="match status" value="1"/>
</dbReference>
<dbReference type="InterPro" id="IPR001148">
    <property type="entry name" value="CA_dom"/>
</dbReference>
<evidence type="ECO:0000256" key="3">
    <source>
        <dbReference type="ARBA" id="ARBA00012925"/>
    </source>
</evidence>